<evidence type="ECO:0000313" key="2">
    <source>
        <dbReference type="Proteomes" id="UP000323425"/>
    </source>
</evidence>
<proteinExistence type="predicted"/>
<evidence type="ECO:0000313" key="1">
    <source>
        <dbReference type="EMBL" id="KAA8557246.1"/>
    </source>
</evidence>
<accession>A0A5M9INH9</accession>
<gene>
    <name evidence="1" type="ORF">FX985_06438</name>
</gene>
<reference evidence="1 2" key="1">
    <citation type="journal article" date="2018" name="Plant Biotechnol. Rep.">
        <title>Diversity and antifungal activity of endophytic bacteria associated with Panax ginseng seedlings.</title>
        <authorList>
            <person name="Park J.M."/>
            <person name="Hong C.E."/>
            <person name="Jo S.H."/>
        </authorList>
    </citation>
    <scope>NUCLEOTIDE SEQUENCE [LARGE SCALE GENOMIC DNA]</scope>
    <source>
        <strain evidence="1 2">PgKB38</strain>
    </source>
</reference>
<dbReference type="EMBL" id="VTFH01000006">
    <property type="protein sequence ID" value="KAA8557246.1"/>
    <property type="molecule type" value="Genomic_DNA"/>
</dbReference>
<comment type="caution">
    <text evidence="1">The sequence shown here is derived from an EMBL/GenBank/DDBJ whole genome shotgun (WGS) entry which is preliminary data.</text>
</comment>
<organism evidence="1 2">
    <name type="scientific">Pseudomonas extremaustralis</name>
    <dbReference type="NCBI Taxonomy" id="359110"/>
    <lineage>
        <taxon>Bacteria</taxon>
        <taxon>Pseudomonadati</taxon>
        <taxon>Pseudomonadota</taxon>
        <taxon>Gammaproteobacteria</taxon>
        <taxon>Pseudomonadales</taxon>
        <taxon>Pseudomonadaceae</taxon>
        <taxon>Pseudomonas</taxon>
    </lineage>
</organism>
<sequence length="280" mass="30954">MLGHALHGRGVEQVSGVGQRGPNTVGRFLGVQAQVELGALAVPLQRLHRQAGQLLLAAYPAAFSLVVEHHLEQRVVAQAALWLQGFHQLLERQVLMTLGLQRALLDLGEQLAEGHLPVDIGLEHLGVDEEADQAFGLRAVAVGDRHADTDIRLPAVAIQQGLERRQQQHEQRHALTLGQYLEAGDQRRLQAHVQARAAIALYGRARVVQRQLQYRLLAPQLLAPVLQLALFLTGFHPTALPQGVVRVLNRQRRQARLLALAVSHITLHQLIDHHLHRPAV</sequence>
<dbReference type="AlphaFoldDB" id="A0A5M9INH9"/>
<dbReference type="Proteomes" id="UP000323425">
    <property type="component" value="Unassembled WGS sequence"/>
</dbReference>
<protein>
    <submittedName>
        <fullName evidence="1">Uncharacterized protein</fullName>
    </submittedName>
</protein>
<name>A0A5M9INH9_9PSED</name>
<dbReference type="AntiFam" id="ANF00178">
    <property type="entry name" value="Shadow ORF (opposite dhbF)"/>
</dbReference>